<feature type="domain" description="BHLH" evidence="8">
    <location>
        <begin position="225"/>
        <end position="276"/>
    </location>
</feature>
<dbReference type="InterPro" id="IPR047093">
    <property type="entry name" value="TWIST1_bHLH"/>
</dbReference>
<dbReference type="GeneID" id="119719797"/>
<dbReference type="SMART" id="SM00353">
    <property type="entry name" value="HLH"/>
    <property type="match status" value="1"/>
</dbReference>
<dbReference type="FunFam" id="4.10.280.10:FF:000030">
    <property type="entry name" value="Twist transcription factor"/>
    <property type="match status" value="1"/>
</dbReference>
<dbReference type="Proteomes" id="UP000887568">
    <property type="component" value="Unplaced"/>
</dbReference>
<dbReference type="InterPro" id="IPR036638">
    <property type="entry name" value="HLH_DNA-bd_sf"/>
</dbReference>
<dbReference type="CDD" id="cd11412">
    <property type="entry name" value="bHLH_TS_TWIST1"/>
    <property type="match status" value="1"/>
</dbReference>
<dbReference type="Gene3D" id="4.10.280.10">
    <property type="entry name" value="Helix-loop-helix DNA-binding domain"/>
    <property type="match status" value="1"/>
</dbReference>
<dbReference type="EnsemblMetazoa" id="XM_038189289.1">
    <property type="protein sequence ID" value="XP_038045217.1"/>
    <property type="gene ID" value="LOC119719797"/>
</dbReference>
<evidence type="ECO:0000256" key="4">
    <source>
        <dbReference type="ARBA" id="ARBA00023125"/>
    </source>
</evidence>
<accession>A0A913Z0M8</accession>
<feature type="compositionally biased region" description="Pro residues" evidence="7">
    <location>
        <begin position="75"/>
        <end position="84"/>
    </location>
</feature>
<keyword evidence="4" id="KW-0238">DNA-binding</keyword>
<protein>
    <recommendedName>
        <fullName evidence="8">BHLH domain-containing protein</fullName>
    </recommendedName>
</protein>
<evidence type="ECO:0000256" key="2">
    <source>
        <dbReference type="ARBA" id="ARBA00022782"/>
    </source>
</evidence>
<proteinExistence type="predicted"/>
<evidence type="ECO:0000256" key="3">
    <source>
        <dbReference type="ARBA" id="ARBA00023015"/>
    </source>
</evidence>
<sequence>MEGCHQRPGHVKGHLPYWQRSMRALPLLADATQYEQLQKRQFTACQLGQGYIGPTFATLSTPPPGPKSIEWASSPPQPPSPATPPRTTAGLSRAAAAPTPVPVKLTMVPGAMKMEPDDSRCSSNNLNRHTDNQFTVVGMMNKHSNSTVTGDHHLHHDKYECLMNGNDVLKQRYIQGRKRRHSRGAGSNDDEHSDGSEEGSLNGNCSGSKVRRKGSPPQNFDDLQNQRIMANVRERQRTQSLNDAFTNLRKIIPTLPSDKLSKIQTLKLASRYIDFLYQVLRSDETDQKMIGSCSYMAHERLSYAFSVWRMEGAWNSMAQH</sequence>
<evidence type="ECO:0000313" key="9">
    <source>
        <dbReference type="EnsemblMetazoa" id="XP_038045217.1"/>
    </source>
</evidence>
<dbReference type="GO" id="GO:0000981">
    <property type="term" value="F:DNA-binding transcription factor activity, RNA polymerase II-specific"/>
    <property type="evidence" value="ECO:0007669"/>
    <property type="project" value="InterPro"/>
</dbReference>
<keyword evidence="1" id="KW-0217">Developmental protein</keyword>
<evidence type="ECO:0000256" key="6">
    <source>
        <dbReference type="ARBA" id="ARBA00023242"/>
    </source>
</evidence>
<dbReference type="OrthoDB" id="8583783at2759"/>
<keyword evidence="2" id="KW-0221">Differentiation</keyword>
<evidence type="ECO:0000256" key="7">
    <source>
        <dbReference type="SAM" id="MobiDB-lite"/>
    </source>
</evidence>
<evidence type="ECO:0000256" key="5">
    <source>
        <dbReference type="ARBA" id="ARBA00023163"/>
    </source>
</evidence>
<dbReference type="SUPFAM" id="SSF47459">
    <property type="entry name" value="HLH, helix-loop-helix DNA-binding domain"/>
    <property type="match status" value="1"/>
</dbReference>
<keyword evidence="3" id="KW-0805">Transcription regulation</keyword>
<dbReference type="GO" id="GO:0030154">
    <property type="term" value="P:cell differentiation"/>
    <property type="evidence" value="ECO:0007669"/>
    <property type="project" value="UniProtKB-KW"/>
</dbReference>
<evidence type="ECO:0000313" key="10">
    <source>
        <dbReference type="Proteomes" id="UP000887568"/>
    </source>
</evidence>
<dbReference type="PANTHER" id="PTHR23349">
    <property type="entry name" value="BASIC HELIX-LOOP-HELIX TRANSCRIPTION FACTOR, TWIST"/>
    <property type="match status" value="1"/>
</dbReference>
<dbReference type="Pfam" id="PF00010">
    <property type="entry name" value="HLH"/>
    <property type="match status" value="1"/>
</dbReference>
<feature type="region of interest" description="Disordered" evidence="7">
    <location>
        <begin position="56"/>
        <end position="100"/>
    </location>
</feature>
<name>A0A913Z0M8_PATMI</name>
<dbReference type="PROSITE" id="PS50888">
    <property type="entry name" value="BHLH"/>
    <property type="match status" value="1"/>
</dbReference>
<reference evidence="9" key="1">
    <citation type="submission" date="2022-11" db="UniProtKB">
        <authorList>
            <consortium name="EnsemblMetazoa"/>
        </authorList>
    </citation>
    <scope>IDENTIFICATION</scope>
</reference>
<dbReference type="InterPro" id="IPR011598">
    <property type="entry name" value="bHLH_dom"/>
</dbReference>
<keyword evidence="10" id="KW-1185">Reference proteome</keyword>
<feature type="region of interest" description="Disordered" evidence="7">
    <location>
        <begin position="175"/>
        <end position="222"/>
    </location>
</feature>
<dbReference type="GO" id="GO:0000977">
    <property type="term" value="F:RNA polymerase II transcription regulatory region sequence-specific DNA binding"/>
    <property type="evidence" value="ECO:0007669"/>
    <property type="project" value="TreeGrafter"/>
</dbReference>
<dbReference type="GO" id="GO:0046983">
    <property type="term" value="F:protein dimerization activity"/>
    <property type="evidence" value="ECO:0007669"/>
    <property type="project" value="InterPro"/>
</dbReference>
<evidence type="ECO:0000256" key="1">
    <source>
        <dbReference type="ARBA" id="ARBA00022473"/>
    </source>
</evidence>
<dbReference type="OMA" id="DETDQKM"/>
<evidence type="ECO:0000259" key="8">
    <source>
        <dbReference type="PROSITE" id="PS50888"/>
    </source>
</evidence>
<dbReference type="RefSeq" id="XP_038045217.1">
    <property type="nucleotide sequence ID" value="XM_038189289.1"/>
</dbReference>
<organism evidence="9 10">
    <name type="scientific">Patiria miniata</name>
    <name type="common">Bat star</name>
    <name type="synonym">Asterina miniata</name>
    <dbReference type="NCBI Taxonomy" id="46514"/>
    <lineage>
        <taxon>Eukaryota</taxon>
        <taxon>Metazoa</taxon>
        <taxon>Echinodermata</taxon>
        <taxon>Eleutherozoa</taxon>
        <taxon>Asterozoa</taxon>
        <taxon>Asteroidea</taxon>
        <taxon>Valvatacea</taxon>
        <taxon>Valvatida</taxon>
        <taxon>Asterinidae</taxon>
        <taxon>Patiria</taxon>
    </lineage>
</organism>
<dbReference type="PANTHER" id="PTHR23349:SF50">
    <property type="entry name" value="PROTEIN TWIST"/>
    <property type="match status" value="1"/>
</dbReference>
<dbReference type="AlphaFoldDB" id="A0A913Z0M8"/>
<dbReference type="InterPro" id="IPR050283">
    <property type="entry name" value="E-box_TF_Regulators"/>
</dbReference>
<keyword evidence="6" id="KW-0539">Nucleus</keyword>
<keyword evidence="5" id="KW-0804">Transcription</keyword>